<sequence length="179" mass="19764">MRIAPPAARRRRIGGFTLFEAAIAAIVVALLLGILLKRLQIYQQEAELVAVRQLVGTLRMALSVRNAQLVVARKEHLLRRVIDENPMTWLANPPLNYLGEYYSPQGNTLPAGNWYFDLADKSLVYISSGGKSLSDGRLNLLRFKVKSSNFSLQSGKQFGPPSVIEGVVLDEAYDHGAGK</sequence>
<keyword evidence="1" id="KW-0812">Transmembrane</keyword>
<keyword evidence="3" id="KW-1185">Reference proteome</keyword>
<dbReference type="Proteomes" id="UP000284006">
    <property type="component" value="Unassembled WGS sequence"/>
</dbReference>
<proteinExistence type="predicted"/>
<dbReference type="RefSeq" id="WP_119809350.1">
    <property type="nucleotide sequence ID" value="NZ_QYUP01000021.1"/>
</dbReference>
<dbReference type="AlphaFoldDB" id="A0A418Y7M0"/>
<keyword evidence="1" id="KW-0472">Membrane</keyword>
<evidence type="ECO:0000313" key="3">
    <source>
        <dbReference type="Proteomes" id="UP000284006"/>
    </source>
</evidence>
<protein>
    <recommendedName>
        <fullName evidence="4">Type II secretion system protein</fullName>
    </recommendedName>
</protein>
<dbReference type="EMBL" id="QYUP01000021">
    <property type="protein sequence ID" value="RJG25819.1"/>
    <property type="molecule type" value="Genomic_DNA"/>
</dbReference>
<organism evidence="2 3">
    <name type="scientific">Massilia cavernae</name>
    <dbReference type="NCBI Taxonomy" id="2320864"/>
    <lineage>
        <taxon>Bacteria</taxon>
        <taxon>Pseudomonadati</taxon>
        <taxon>Pseudomonadota</taxon>
        <taxon>Betaproteobacteria</taxon>
        <taxon>Burkholderiales</taxon>
        <taxon>Oxalobacteraceae</taxon>
        <taxon>Telluria group</taxon>
        <taxon>Massilia</taxon>
    </lineage>
</organism>
<gene>
    <name evidence="2" type="ORF">D3872_02650</name>
</gene>
<evidence type="ECO:0008006" key="4">
    <source>
        <dbReference type="Google" id="ProtNLM"/>
    </source>
</evidence>
<dbReference type="OrthoDB" id="5405523at2"/>
<comment type="caution">
    <text evidence="2">The sequence shown here is derived from an EMBL/GenBank/DDBJ whole genome shotgun (WGS) entry which is preliminary data.</text>
</comment>
<evidence type="ECO:0000256" key="1">
    <source>
        <dbReference type="SAM" id="Phobius"/>
    </source>
</evidence>
<evidence type="ECO:0000313" key="2">
    <source>
        <dbReference type="EMBL" id="RJG25819.1"/>
    </source>
</evidence>
<feature type="transmembrane region" description="Helical" evidence="1">
    <location>
        <begin position="12"/>
        <end position="36"/>
    </location>
</feature>
<name>A0A418Y7M0_9BURK</name>
<accession>A0A418Y7M0</accession>
<keyword evidence="1" id="KW-1133">Transmembrane helix</keyword>
<reference evidence="2 3" key="1">
    <citation type="submission" date="2018-09" db="EMBL/GenBank/DDBJ databases">
        <authorList>
            <person name="Zhu H."/>
        </authorList>
    </citation>
    <scope>NUCLEOTIDE SEQUENCE [LARGE SCALE GENOMIC DNA]</scope>
    <source>
        <strain evidence="2 3">K1S02-61</strain>
    </source>
</reference>